<dbReference type="eggNOG" id="arCOG01831">
    <property type="taxonomic scope" value="Archaea"/>
</dbReference>
<sequence length="310" mass="35312">MVPVLPIRLRDFVEDPDGWIYAVSTYDNDRNVGCVLRYVPDSQGDRVNPAGQRYHKYDFEDAYARIAREKPAYAGLVQRIPVTDLRRVLKPDVEIYRIATSHDRVRKLLHLFDLPQGTIGCTGSLLCGLDNETSDIDMVVYGRHWFDAQAQVKRGIDEGKIEGMSQDMWRKVYKKRKPEIPFEAFVLHEQRKWNRGQIDGTYFDILYTRTYNDCKGVPAGKGEILGKETIEARVTDASLAFDNPAVYSVKHESVSKVLSFTHTYSGQALPGETIEACGVVEQHGHERWLIVGTTREARGEYIISKTLLGR</sequence>
<keyword evidence="2" id="KW-1185">Reference proteome</keyword>
<accession>A7I9S9</accession>
<dbReference type="AlphaFoldDB" id="A7I9S9"/>
<dbReference type="HOGENOM" id="CLU_072733_0_0_2"/>
<organism evidence="1 2">
    <name type="scientific">Methanoregula boonei (strain DSM 21154 / JCM 14090 / 6A8)</name>
    <dbReference type="NCBI Taxonomy" id="456442"/>
    <lineage>
        <taxon>Archaea</taxon>
        <taxon>Methanobacteriati</taxon>
        <taxon>Methanobacteriota</taxon>
        <taxon>Stenosarchaea group</taxon>
        <taxon>Methanomicrobia</taxon>
        <taxon>Methanomicrobiales</taxon>
        <taxon>Methanoregulaceae</taxon>
        <taxon>Methanoregula</taxon>
    </lineage>
</organism>
<evidence type="ECO:0008006" key="3">
    <source>
        <dbReference type="Google" id="ProtNLM"/>
    </source>
</evidence>
<name>A7I9S9_METB6</name>
<reference evidence="2" key="1">
    <citation type="journal article" date="2015" name="Microbiology">
        <title>Genome of Methanoregula boonei 6A8 reveals adaptations to oligotrophic peatland environments.</title>
        <authorList>
            <person name="Braeuer S."/>
            <person name="Cadillo-Quiroz H."/>
            <person name="Kyrpides N."/>
            <person name="Woyke T."/>
            <person name="Goodwin L."/>
            <person name="Detter C."/>
            <person name="Podell S."/>
            <person name="Yavitt J.B."/>
            <person name="Zinder S.H."/>
        </authorList>
    </citation>
    <scope>NUCLEOTIDE SEQUENCE [LARGE SCALE GENOMIC DNA]</scope>
    <source>
        <strain evidence="2">DSM 21154 / JCM 14090 / 6A8</strain>
    </source>
</reference>
<dbReference type="KEGG" id="mbn:Mboo_1976"/>
<gene>
    <name evidence="1" type="ordered locus">Mboo_1976</name>
</gene>
<dbReference type="Proteomes" id="UP000002408">
    <property type="component" value="Chromosome"/>
</dbReference>
<dbReference type="EMBL" id="CP000780">
    <property type="protein sequence ID" value="ABS56490.1"/>
    <property type="molecule type" value="Genomic_DNA"/>
</dbReference>
<evidence type="ECO:0000313" key="2">
    <source>
        <dbReference type="Proteomes" id="UP000002408"/>
    </source>
</evidence>
<dbReference type="STRING" id="456442.Mboo_1976"/>
<proteinExistence type="predicted"/>
<evidence type="ECO:0000313" key="1">
    <source>
        <dbReference type="EMBL" id="ABS56490.1"/>
    </source>
</evidence>
<protein>
    <recommendedName>
        <fullName evidence="3">Polymerase nucleotidyl transferase domain-containing protein</fullName>
    </recommendedName>
</protein>